<keyword evidence="1" id="KW-0472">Membrane</keyword>
<reference evidence="2" key="1">
    <citation type="journal article" date="2014" name="Front. Microbiol.">
        <title>High frequency of phylogenetically diverse reductive dehalogenase-homologous genes in deep subseafloor sedimentary metagenomes.</title>
        <authorList>
            <person name="Kawai M."/>
            <person name="Futagami T."/>
            <person name="Toyoda A."/>
            <person name="Takaki Y."/>
            <person name="Nishi S."/>
            <person name="Hori S."/>
            <person name="Arai W."/>
            <person name="Tsubouchi T."/>
            <person name="Morono Y."/>
            <person name="Uchiyama I."/>
            <person name="Ito T."/>
            <person name="Fujiyama A."/>
            <person name="Inagaki F."/>
            <person name="Takami H."/>
        </authorList>
    </citation>
    <scope>NUCLEOTIDE SEQUENCE</scope>
    <source>
        <strain evidence="2">Expedition CK06-06</strain>
    </source>
</reference>
<dbReference type="AlphaFoldDB" id="X1IXD3"/>
<proteinExistence type="predicted"/>
<sequence length="46" mass="4745">MQKAAFILIGLGILVLIGWSVKGFFMASEISLLIKIAVGAVGVGVL</sequence>
<evidence type="ECO:0000313" key="2">
    <source>
        <dbReference type="EMBL" id="GAH70754.1"/>
    </source>
</evidence>
<dbReference type="EMBL" id="BARU01029770">
    <property type="protein sequence ID" value="GAH70754.1"/>
    <property type="molecule type" value="Genomic_DNA"/>
</dbReference>
<gene>
    <name evidence="2" type="ORF">S03H2_47311</name>
</gene>
<feature type="non-terminal residue" evidence="2">
    <location>
        <position position="46"/>
    </location>
</feature>
<keyword evidence="1" id="KW-1133">Transmembrane helix</keyword>
<name>X1IXD3_9ZZZZ</name>
<comment type="caution">
    <text evidence="2">The sequence shown here is derived from an EMBL/GenBank/DDBJ whole genome shotgun (WGS) entry which is preliminary data.</text>
</comment>
<accession>X1IXD3</accession>
<feature type="transmembrane region" description="Helical" evidence="1">
    <location>
        <begin position="6"/>
        <end position="25"/>
    </location>
</feature>
<keyword evidence="1" id="KW-0812">Transmembrane</keyword>
<evidence type="ECO:0000256" key="1">
    <source>
        <dbReference type="SAM" id="Phobius"/>
    </source>
</evidence>
<protein>
    <submittedName>
        <fullName evidence="2">Uncharacterized protein</fullName>
    </submittedName>
</protein>
<organism evidence="2">
    <name type="scientific">marine sediment metagenome</name>
    <dbReference type="NCBI Taxonomy" id="412755"/>
    <lineage>
        <taxon>unclassified sequences</taxon>
        <taxon>metagenomes</taxon>
        <taxon>ecological metagenomes</taxon>
    </lineage>
</organism>